<dbReference type="EMBL" id="JAFEUM010000001">
    <property type="protein sequence ID" value="MBM7035721.1"/>
    <property type="molecule type" value="Genomic_DNA"/>
</dbReference>
<dbReference type="PANTHER" id="PTHR46193:SF10">
    <property type="entry name" value="6-PHOSPHOGLUCONATE PHOSPHATASE"/>
    <property type="match status" value="1"/>
</dbReference>
<keyword evidence="5" id="KW-0378">Hydrolase</keyword>
<dbReference type="InterPro" id="IPR023214">
    <property type="entry name" value="HAD_sf"/>
</dbReference>
<dbReference type="RefSeq" id="WP_205157300.1">
    <property type="nucleotide sequence ID" value="NZ_JAFEUM010000001.1"/>
</dbReference>
<comment type="cofactor">
    <cofactor evidence="1">
        <name>Mg(2+)</name>
        <dbReference type="ChEBI" id="CHEBI:18420"/>
    </cofactor>
</comment>
<dbReference type="InterPro" id="IPR006439">
    <property type="entry name" value="HAD-SF_hydro_IA"/>
</dbReference>
<dbReference type="Proteomes" id="UP000809621">
    <property type="component" value="Unassembled WGS sequence"/>
</dbReference>
<evidence type="ECO:0000256" key="3">
    <source>
        <dbReference type="ARBA" id="ARBA00022723"/>
    </source>
</evidence>
<organism evidence="5 6">
    <name type="scientific">Vibrio ulleungensis</name>
    <dbReference type="NCBI Taxonomy" id="2807619"/>
    <lineage>
        <taxon>Bacteria</taxon>
        <taxon>Pseudomonadati</taxon>
        <taxon>Pseudomonadota</taxon>
        <taxon>Gammaproteobacteria</taxon>
        <taxon>Vibrionales</taxon>
        <taxon>Vibrionaceae</taxon>
        <taxon>Vibrio</taxon>
    </lineage>
</organism>
<name>A0ABS2HGC8_9VIBR</name>
<evidence type="ECO:0000313" key="6">
    <source>
        <dbReference type="Proteomes" id="UP000809621"/>
    </source>
</evidence>
<dbReference type="SUPFAM" id="SSF56784">
    <property type="entry name" value="HAD-like"/>
    <property type="match status" value="1"/>
</dbReference>
<dbReference type="Pfam" id="PF13419">
    <property type="entry name" value="HAD_2"/>
    <property type="match status" value="1"/>
</dbReference>
<keyword evidence="4" id="KW-0460">Magnesium</keyword>
<accession>A0ABS2HGC8</accession>
<reference evidence="5 6" key="1">
    <citation type="submission" date="2021-02" db="EMBL/GenBank/DDBJ databases">
        <authorList>
            <person name="Park J.-S."/>
        </authorList>
    </citation>
    <scope>NUCLEOTIDE SEQUENCE [LARGE SCALE GENOMIC DNA]</scope>
    <source>
        <strain evidence="5 6">188UL20-2</strain>
    </source>
</reference>
<dbReference type="NCBIfam" id="TIGR01509">
    <property type="entry name" value="HAD-SF-IA-v3"/>
    <property type="match status" value="1"/>
</dbReference>
<sequence length="222" mass="24439">MRMSDVQCVIFDCEGTLIDSEPLTCEALVSVFAQYGATLTMDECFAHFYGGKLTDILASTRNRLGLSVSTDELEPKYRETLNALYEEKLKPMDGVIEILEQLKARDIPVAVASNGPLEKIEHSLTKAGLYQYFEGAMFSGFEANSWKPEPDLIQLAAMHMGFSANQCLYVDDTPKGVEAGLSAGATTVHFRSNPMTPKSGFIDVTEMQSMKQLNELLTDATV</sequence>
<dbReference type="GO" id="GO:0016787">
    <property type="term" value="F:hydrolase activity"/>
    <property type="evidence" value="ECO:0007669"/>
    <property type="project" value="UniProtKB-KW"/>
</dbReference>
<dbReference type="SFLD" id="SFLDG01135">
    <property type="entry name" value="C1.5.6:_HAD__Beta-PGM__Phospha"/>
    <property type="match status" value="1"/>
</dbReference>
<dbReference type="InterPro" id="IPR051600">
    <property type="entry name" value="Beta-PGM-like"/>
</dbReference>
<dbReference type="CDD" id="cd07526">
    <property type="entry name" value="HAD_BPGM_like"/>
    <property type="match status" value="1"/>
</dbReference>
<dbReference type="PRINTS" id="PR00413">
    <property type="entry name" value="HADHALOGNASE"/>
</dbReference>
<dbReference type="InterPro" id="IPR023198">
    <property type="entry name" value="PGP-like_dom2"/>
</dbReference>
<dbReference type="Gene3D" id="1.10.150.240">
    <property type="entry name" value="Putative phosphatase, domain 2"/>
    <property type="match status" value="1"/>
</dbReference>
<dbReference type="InterPro" id="IPR036412">
    <property type="entry name" value="HAD-like_sf"/>
</dbReference>
<dbReference type="InterPro" id="IPR041492">
    <property type="entry name" value="HAD_2"/>
</dbReference>
<dbReference type="Gene3D" id="3.40.50.1000">
    <property type="entry name" value="HAD superfamily/HAD-like"/>
    <property type="match status" value="1"/>
</dbReference>
<proteinExistence type="inferred from homology"/>
<evidence type="ECO:0000256" key="1">
    <source>
        <dbReference type="ARBA" id="ARBA00001946"/>
    </source>
</evidence>
<keyword evidence="6" id="KW-1185">Reference proteome</keyword>
<comment type="similarity">
    <text evidence="2">Belongs to the HAD-like hydrolase superfamily. CbbY/CbbZ/Gph/YieH family.</text>
</comment>
<keyword evidence="3" id="KW-0479">Metal-binding</keyword>
<evidence type="ECO:0000256" key="4">
    <source>
        <dbReference type="ARBA" id="ARBA00022842"/>
    </source>
</evidence>
<dbReference type="PANTHER" id="PTHR46193">
    <property type="entry name" value="6-PHOSPHOGLUCONATE PHOSPHATASE"/>
    <property type="match status" value="1"/>
</dbReference>
<dbReference type="SFLD" id="SFLDS00003">
    <property type="entry name" value="Haloacid_Dehalogenase"/>
    <property type="match status" value="1"/>
</dbReference>
<evidence type="ECO:0000313" key="5">
    <source>
        <dbReference type="EMBL" id="MBM7035721.1"/>
    </source>
</evidence>
<protein>
    <submittedName>
        <fullName evidence="5">HAD-IA family hydrolase</fullName>
    </submittedName>
</protein>
<evidence type="ECO:0000256" key="2">
    <source>
        <dbReference type="ARBA" id="ARBA00006171"/>
    </source>
</evidence>
<gene>
    <name evidence="5" type="ORF">JQC93_04805</name>
</gene>
<dbReference type="SFLD" id="SFLDG01129">
    <property type="entry name" value="C1.5:_HAD__Beta-PGM__Phosphata"/>
    <property type="match status" value="1"/>
</dbReference>
<comment type="caution">
    <text evidence="5">The sequence shown here is derived from an EMBL/GenBank/DDBJ whole genome shotgun (WGS) entry which is preliminary data.</text>
</comment>